<evidence type="ECO:0000313" key="4">
    <source>
        <dbReference type="EMBL" id="CAL4803925.1"/>
    </source>
</evidence>
<dbReference type="EMBL" id="CAMXCT010006593">
    <property type="protein sequence ID" value="CAI4016613.1"/>
    <property type="molecule type" value="Genomic_DNA"/>
</dbReference>
<reference evidence="3" key="2">
    <citation type="submission" date="2024-04" db="EMBL/GenBank/DDBJ databases">
        <authorList>
            <person name="Chen Y."/>
            <person name="Shah S."/>
            <person name="Dougan E. K."/>
            <person name="Thang M."/>
            <person name="Chan C."/>
        </authorList>
    </citation>
    <scope>NUCLEOTIDE SEQUENCE [LARGE SCALE GENOMIC DNA]</scope>
</reference>
<evidence type="ECO:0000313" key="2">
    <source>
        <dbReference type="EMBL" id="CAI4016613.1"/>
    </source>
</evidence>
<proteinExistence type="predicted"/>
<protein>
    <submittedName>
        <fullName evidence="4">COG complex component COG2 C-terminal domain-containing protein</fullName>
    </submittedName>
</protein>
<dbReference type="AlphaFoldDB" id="A0A9P1DV40"/>
<gene>
    <name evidence="2" type="ORF">C1SCF055_LOCUS41339</name>
</gene>
<sequence length="879" mass="97694">MAFFRPDLGKRGHKEKQIDLPNPSYLFHGLAAGIARSWPRRWRYRLFLHRASFQAETILLRLLHAHVRVRLREQLRQLWAREILCRRAAEAGVSEGFHKRALIGPLEPLIVPAWTWYEPLMFSRFLGSKRRKLLAGNPLVQFEASADRKVILAVDGCAKLHRRIYLLAVPESGLIFDTLEIIGRPACPACSLPTEIAESVSAEFSPLGHCFHHYSPWLSQLVMQECADVQNLTRLQELGDKRQYIPHNAIQPKNTGYATTMPFLGSMPALSHGASIRLWSQKPSPLGLMVLLMVPVQTKSMCLQSFTMTEVFYRCSVDFPQVEIHSGGSKKDKTALRLCFGQAFNLDEAYEFLENLSLLGSRSDKGKDSSANAHTSTLNTLLARGKTKRAMRTPTSYEASRTQHISLSLLGNGHPSKLISMERNLEGQHAAATKECFLLCVDVSVPRHETLWRVRDQTEHVQAGARRVCKYFAKRPHNVLDLTDQAQQPSGAFIRATGKDGQSSMGALHANAAHQQGILSAAVAILEMAAGSGSFDEQGQLQVTEDHVQAAVAVTSLLELAAPCESPLPCHTGLGRPALLANQWTKGQLVGQFKCHSSVTIAMLCCLFFFAQVAARMVELSLEIREVLRGPVDAAIAPTSDSEGEQFKPVQVPAPQKRFAPPVATQEQDASQPTKGERLEDEDHVPVSVPECCSQHVQQQGPAKTEPQNPLHFLDLEPADAFFSRGLGENGVMILPGDMQDRSLMRKLLLLGRSELTLAKAVDIYHVTEIKNGKRRKLRPPQAKVLQVFQTVFSLYPRFGQVNLSTRRGSEMLYHNEAMRCCRVSIREISKRRALWHDRDAGRDDLGDDAPQGVEGEEPEAEEVAVVTPQPATPPCGRR</sequence>
<dbReference type="Proteomes" id="UP001152797">
    <property type="component" value="Unassembled WGS sequence"/>
</dbReference>
<organism evidence="2">
    <name type="scientific">Cladocopium goreaui</name>
    <dbReference type="NCBI Taxonomy" id="2562237"/>
    <lineage>
        <taxon>Eukaryota</taxon>
        <taxon>Sar</taxon>
        <taxon>Alveolata</taxon>
        <taxon>Dinophyceae</taxon>
        <taxon>Suessiales</taxon>
        <taxon>Symbiodiniaceae</taxon>
        <taxon>Cladocopium</taxon>
    </lineage>
</organism>
<dbReference type="EMBL" id="CAMXCT030006593">
    <property type="protein sequence ID" value="CAL4803925.1"/>
    <property type="molecule type" value="Genomic_DNA"/>
</dbReference>
<feature type="region of interest" description="Disordered" evidence="1">
    <location>
        <begin position="659"/>
        <end position="684"/>
    </location>
</feature>
<feature type="region of interest" description="Disordered" evidence="1">
    <location>
        <begin position="840"/>
        <end position="879"/>
    </location>
</feature>
<evidence type="ECO:0000256" key="1">
    <source>
        <dbReference type="SAM" id="MobiDB-lite"/>
    </source>
</evidence>
<name>A0A9P1DV40_9DINO</name>
<evidence type="ECO:0000313" key="3">
    <source>
        <dbReference type="EMBL" id="CAL1169988.1"/>
    </source>
</evidence>
<dbReference type="EMBL" id="CAMXCT020006593">
    <property type="protein sequence ID" value="CAL1169988.1"/>
    <property type="molecule type" value="Genomic_DNA"/>
</dbReference>
<evidence type="ECO:0000313" key="5">
    <source>
        <dbReference type="Proteomes" id="UP001152797"/>
    </source>
</evidence>
<feature type="compositionally biased region" description="Polar residues" evidence="1">
    <location>
        <begin position="665"/>
        <end position="674"/>
    </location>
</feature>
<reference evidence="2" key="1">
    <citation type="submission" date="2022-10" db="EMBL/GenBank/DDBJ databases">
        <authorList>
            <person name="Chen Y."/>
            <person name="Dougan E. K."/>
            <person name="Chan C."/>
            <person name="Rhodes N."/>
            <person name="Thang M."/>
        </authorList>
    </citation>
    <scope>NUCLEOTIDE SEQUENCE</scope>
</reference>
<accession>A0A9P1DV40</accession>
<comment type="caution">
    <text evidence="2">The sequence shown here is derived from an EMBL/GenBank/DDBJ whole genome shotgun (WGS) entry which is preliminary data.</text>
</comment>
<keyword evidence="5" id="KW-1185">Reference proteome</keyword>